<dbReference type="EMBL" id="CAUYUJ010017546">
    <property type="protein sequence ID" value="CAK0875717.1"/>
    <property type="molecule type" value="Genomic_DNA"/>
</dbReference>
<evidence type="ECO:0000313" key="2">
    <source>
        <dbReference type="EMBL" id="CAK0875717.1"/>
    </source>
</evidence>
<feature type="region of interest" description="Disordered" evidence="1">
    <location>
        <begin position="1"/>
        <end position="69"/>
    </location>
</feature>
<feature type="region of interest" description="Disordered" evidence="1">
    <location>
        <begin position="84"/>
        <end position="105"/>
    </location>
</feature>
<reference evidence="2" key="1">
    <citation type="submission" date="2023-10" db="EMBL/GenBank/DDBJ databases">
        <authorList>
            <person name="Chen Y."/>
            <person name="Shah S."/>
            <person name="Dougan E. K."/>
            <person name="Thang M."/>
            <person name="Chan C."/>
        </authorList>
    </citation>
    <scope>NUCLEOTIDE SEQUENCE [LARGE SCALE GENOMIC DNA]</scope>
</reference>
<gene>
    <name evidence="2" type="ORF">PCOR1329_LOCUS60306</name>
</gene>
<name>A0ABN9VQR1_9DINO</name>
<evidence type="ECO:0000313" key="3">
    <source>
        <dbReference type="Proteomes" id="UP001189429"/>
    </source>
</evidence>
<feature type="compositionally biased region" description="Basic residues" evidence="1">
    <location>
        <begin position="95"/>
        <end position="105"/>
    </location>
</feature>
<keyword evidence="3" id="KW-1185">Reference proteome</keyword>
<comment type="caution">
    <text evidence="2">The sequence shown here is derived from an EMBL/GenBank/DDBJ whole genome shotgun (WGS) entry which is preliminary data.</text>
</comment>
<evidence type="ECO:0000256" key="1">
    <source>
        <dbReference type="SAM" id="MobiDB-lite"/>
    </source>
</evidence>
<accession>A0ABN9VQR1</accession>
<sequence>LSPCHWPRLSATDGGCWGSPPAPLGRPRLEKSPAAVGPRRRGEKEEEEDEEEEGGGDGSQACPRQTEAAGAALWRISDARAWKNRQRQLGLGGGGRRRRRRRKGRRRWVAGLYATDGGGWDLEVAGGPETRPKNLSTLNSAAHRNRSKAKLAVPMSAFPGAKTL</sequence>
<dbReference type="Proteomes" id="UP001189429">
    <property type="component" value="Unassembled WGS sequence"/>
</dbReference>
<proteinExistence type="predicted"/>
<feature type="compositionally biased region" description="Acidic residues" evidence="1">
    <location>
        <begin position="45"/>
        <end position="55"/>
    </location>
</feature>
<organism evidence="2 3">
    <name type="scientific">Prorocentrum cordatum</name>
    <dbReference type="NCBI Taxonomy" id="2364126"/>
    <lineage>
        <taxon>Eukaryota</taxon>
        <taxon>Sar</taxon>
        <taxon>Alveolata</taxon>
        <taxon>Dinophyceae</taxon>
        <taxon>Prorocentrales</taxon>
        <taxon>Prorocentraceae</taxon>
        <taxon>Prorocentrum</taxon>
    </lineage>
</organism>
<feature type="non-terminal residue" evidence="2">
    <location>
        <position position="1"/>
    </location>
</feature>
<protein>
    <submittedName>
        <fullName evidence="2">Uncharacterized protein</fullName>
    </submittedName>
</protein>